<evidence type="ECO:0000313" key="2">
    <source>
        <dbReference type="Proteomes" id="UP000004995"/>
    </source>
</evidence>
<proteinExistence type="predicted"/>
<dbReference type="HOGENOM" id="CLU_3261420_0_0_1"/>
<keyword evidence="2" id="KW-1185">Reference proteome</keyword>
<dbReference type="InParanoid" id="K3Z1M1"/>
<evidence type="ECO:0000313" key="1">
    <source>
        <dbReference type="EnsemblPlants" id="KQL27757"/>
    </source>
</evidence>
<reference evidence="2" key="1">
    <citation type="journal article" date="2012" name="Nat. Biotechnol.">
        <title>Reference genome sequence of the model plant Setaria.</title>
        <authorList>
            <person name="Bennetzen J.L."/>
            <person name="Schmutz J."/>
            <person name="Wang H."/>
            <person name="Percifield R."/>
            <person name="Hawkins J."/>
            <person name="Pontaroli A.C."/>
            <person name="Estep M."/>
            <person name="Feng L."/>
            <person name="Vaughn J.N."/>
            <person name="Grimwood J."/>
            <person name="Jenkins J."/>
            <person name="Barry K."/>
            <person name="Lindquist E."/>
            <person name="Hellsten U."/>
            <person name="Deshpande S."/>
            <person name="Wang X."/>
            <person name="Wu X."/>
            <person name="Mitros T."/>
            <person name="Triplett J."/>
            <person name="Yang X."/>
            <person name="Ye C.Y."/>
            <person name="Mauro-Herrera M."/>
            <person name="Wang L."/>
            <person name="Li P."/>
            <person name="Sharma M."/>
            <person name="Sharma R."/>
            <person name="Ronald P.C."/>
            <person name="Panaud O."/>
            <person name="Kellogg E.A."/>
            <person name="Brutnell T.P."/>
            <person name="Doust A.N."/>
            <person name="Tuskan G.A."/>
            <person name="Rokhsar D."/>
            <person name="Devos K.M."/>
        </authorList>
    </citation>
    <scope>NUCLEOTIDE SEQUENCE [LARGE SCALE GENOMIC DNA]</scope>
    <source>
        <strain evidence="2">cv. Yugu1</strain>
    </source>
</reference>
<dbReference type="EnsemblPlants" id="KQL27757">
    <property type="protein sequence ID" value="KQL27757"/>
    <property type="gene ID" value="SETIT_020439mg"/>
</dbReference>
<dbReference type="Proteomes" id="UP000004995">
    <property type="component" value="Unassembled WGS sequence"/>
</dbReference>
<name>K3Z1M1_SETIT</name>
<dbReference type="EMBL" id="AGNK02000009">
    <property type="status" value="NOT_ANNOTATED_CDS"/>
    <property type="molecule type" value="Genomic_DNA"/>
</dbReference>
<sequence length="42" mass="4801">MAEEQTATATSFNHETASNSSIVPFFHLYFGLHLGHEMYQQK</sequence>
<organism evidence="1 2">
    <name type="scientific">Setaria italica</name>
    <name type="common">Foxtail millet</name>
    <name type="synonym">Panicum italicum</name>
    <dbReference type="NCBI Taxonomy" id="4555"/>
    <lineage>
        <taxon>Eukaryota</taxon>
        <taxon>Viridiplantae</taxon>
        <taxon>Streptophyta</taxon>
        <taxon>Embryophyta</taxon>
        <taxon>Tracheophyta</taxon>
        <taxon>Spermatophyta</taxon>
        <taxon>Magnoliopsida</taxon>
        <taxon>Liliopsida</taxon>
        <taxon>Poales</taxon>
        <taxon>Poaceae</taxon>
        <taxon>PACMAD clade</taxon>
        <taxon>Panicoideae</taxon>
        <taxon>Panicodae</taxon>
        <taxon>Paniceae</taxon>
        <taxon>Cenchrinae</taxon>
        <taxon>Setaria</taxon>
    </lineage>
</organism>
<protein>
    <submittedName>
        <fullName evidence="1">Uncharacterized protein</fullName>
    </submittedName>
</protein>
<dbReference type="AlphaFoldDB" id="K3Z1M1"/>
<reference evidence="1" key="2">
    <citation type="submission" date="2018-08" db="UniProtKB">
        <authorList>
            <consortium name="EnsemblPlants"/>
        </authorList>
    </citation>
    <scope>IDENTIFICATION</scope>
    <source>
        <strain evidence="1">Yugu1</strain>
    </source>
</reference>
<dbReference type="Gramene" id="KQL27757">
    <property type="protein sequence ID" value="KQL27757"/>
    <property type="gene ID" value="SETIT_020439mg"/>
</dbReference>
<accession>K3Z1M1</accession>